<comment type="similarity">
    <text evidence="1">Belongs to the Mu gp47/PBSX XkdT family.</text>
</comment>
<keyword evidence="6" id="KW-1185">Reference proteome</keyword>
<evidence type="ECO:0000256" key="1">
    <source>
        <dbReference type="ARBA" id="ARBA00038087"/>
    </source>
</evidence>
<name>A0A3B0CMA1_9BACL</name>
<dbReference type="Pfam" id="PF26078">
    <property type="entry name" value="Baseplate_J_M"/>
    <property type="match status" value="1"/>
</dbReference>
<feature type="domain" description="Baseplate J-like C-terminal" evidence="4">
    <location>
        <begin position="437"/>
        <end position="523"/>
    </location>
</feature>
<feature type="domain" description="Baseplate J-like central" evidence="3">
    <location>
        <begin position="200"/>
        <end position="257"/>
    </location>
</feature>
<gene>
    <name evidence="5" type="ORF">D7M11_05965</name>
</gene>
<dbReference type="InterPro" id="IPR058530">
    <property type="entry name" value="Baseplate_J-like_C"/>
</dbReference>
<evidence type="ECO:0000259" key="3">
    <source>
        <dbReference type="Pfam" id="PF26078"/>
    </source>
</evidence>
<proteinExistence type="inferred from homology"/>
<organism evidence="5 6">
    <name type="scientific">Paenibacillus ginsengarvi</name>
    <dbReference type="NCBI Taxonomy" id="400777"/>
    <lineage>
        <taxon>Bacteria</taxon>
        <taxon>Bacillati</taxon>
        <taxon>Bacillota</taxon>
        <taxon>Bacilli</taxon>
        <taxon>Bacillales</taxon>
        <taxon>Paenibacillaceae</taxon>
        <taxon>Paenibacillus</taxon>
    </lineage>
</organism>
<accession>A0A3B0CMA1</accession>
<sequence>MAALPNYLQDQTEETIRQRMLDSLPSDLDKSEGSFIWDAVAPTAIELAQAAIWAQEVLRRGFAGTAFGPYLDMRCEEHGLTRRVAVKAEGQVHFTGQAGTVIPAGTRVATPADRVTGTSSVEFVTKQEVTLGETGTTAVRALAVVAGISGNVTAGAVSIMVSPIPGVTSVSNITAMEGGIDTENDPSLLARYLQKVRSPSAGGNKADYVNWALEVPGVGGVSVVPVRDGPGTVSVAIIGSNNEPADKSLVEEVQEYIAPPWKIRIEAEAMTLSGHGVTIDHGEGDDSGSSVKMDYSLSGAGEVRQALHTLLPQPGIWQATSSIKLSDSSGTSNLLQFGVWNVNMNEWVKTTPSGGTNALRTLQADDFSVLFTGVTQNFYWNGQDQLELRLTRLQSDTSTTVWIDFCDIVSTFSTNSGEGKAPVGARVTIESATAVLVNISAALSIATGYNTDSVKAAVVQNIAEYIRSLAFSDDNDVRSVRVGQAILDTTGVLDYSNLLVNGGPGNITVGTQEVAVLGTVSFT</sequence>
<dbReference type="InterPro" id="IPR058531">
    <property type="entry name" value="Baseplate_J_M"/>
</dbReference>
<dbReference type="Proteomes" id="UP000282311">
    <property type="component" value="Unassembled WGS sequence"/>
</dbReference>
<dbReference type="AlphaFoldDB" id="A0A3B0CMA1"/>
<dbReference type="Pfam" id="PF04865">
    <property type="entry name" value="Baseplate_J"/>
    <property type="match status" value="1"/>
</dbReference>
<dbReference type="RefSeq" id="WP_120746246.1">
    <property type="nucleotide sequence ID" value="NZ_RBAH01000003.1"/>
</dbReference>
<feature type="domain" description="Baseplate protein J-like barrel" evidence="2">
    <location>
        <begin position="92"/>
        <end position="179"/>
    </location>
</feature>
<dbReference type="Pfam" id="PF26079">
    <property type="entry name" value="Baseplate_J_C"/>
    <property type="match status" value="1"/>
</dbReference>
<dbReference type="PANTHER" id="PTHR37829:SF3">
    <property type="entry name" value="PROTEIN JAYE-RELATED"/>
    <property type="match status" value="1"/>
</dbReference>
<dbReference type="InterPro" id="IPR006949">
    <property type="entry name" value="Barrel_Baseplate_J-like"/>
</dbReference>
<comment type="caution">
    <text evidence="5">The sequence shown here is derived from an EMBL/GenBank/DDBJ whole genome shotgun (WGS) entry which is preliminary data.</text>
</comment>
<dbReference type="InterPro" id="IPR052399">
    <property type="entry name" value="Phage_Baseplate_Assmbl_Protein"/>
</dbReference>
<dbReference type="PANTHER" id="PTHR37829">
    <property type="entry name" value="PHAGE-LIKE ELEMENT PBSX PROTEIN XKDT"/>
    <property type="match status" value="1"/>
</dbReference>
<reference evidence="5 6" key="1">
    <citation type="journal article" date="2007" name="Int. J. Syst. Evol. Microbiol.">
        <title>Paenibacillus ginsengarvi sp. nov., isolated from soil from ginseng cultivation.</title>
        <authorList>
            <person name="Yoon M.H."/>
            <person name="Ten L.N."/>
            <person name="Im W.T."/>
        </authorList>
    </citation>
    <scope>NUCLEOTIDE SEQUENCE [LARGE SCALE GENOMIC DNA]</scope>
    <source>
        <strain evidence="5 6">KCTC 13059</strain>
    </source>
</reference>
<evidence type="ECO:0008006" key="7">
    <source>
        <dbReference type="Google" id="ProtNLM"/>
    </source>
</evidence>
<dbReference type="OrthoDB" id="2554267at2"/>
<protein>
    <recommendedName>
        <fullName evidence="7">Baseplate J/gp47 family protein</fullName>
    </recommendedName>
</protein>
<dbReference type="EMBL" id="RBAH01000003">
    <property type="protein sequence ID" value="RKN85878.1"/>
    <property type="molecule type" value="Genomic_DNA"/>
</dbReference>
<evidence type="ECO:0000259" key="2">
    <source>
        <dbReference type="Pfam" id="PF04865"/>
    </source>
</evidence>
<evidence type="ECO:0000313" key="5">
    <source>
        <dbReference type="EMBL" id="RKN85878.1"/>
    </source>
</evidence>
<evidence type="ECO:0000313" key="6">
    <source>
        <dbReference type="Proteomes" id="UP000282311"/>
    </source>
</evidence>
<evidence type="ECO:0000259" key="4">
    <source>
        <dbReference type="Pfam" id="PF26079"/>
    </source>
</evidence>